<protein>
    <submittedName>
        <fullName evidence="3">Homeobox-like domain superfamily</fullName>
    </submittedName>
    <submittedName>
        <fullName evidence="5">Homeobox-like_domain superfamily</fullName>
    </submittedName>
</protein>
<comment type="caution">
    <text evidence="3">The sequence shown here is derived from an EMBL/GenBank/DDBJ whole genome shotgun (WGS) entry which is preliminary data.</text>
</comment>
<dbReference type="EMBL" id="CATOUU010000391">
    <property type="protein sequence ID" value="CAI9928324.1"/>
    <property type="molecule type" value="Genomic_DNA"/>
</dbReference>
<evidence type="ECO:0000313" key="6">
    <source>
        <dbReference type="EMBL" id="CAL6084439.1"/>
    </source>
</evidence>
<evidence type="ECO:0000313" key="3">
    <source>
        <dbReference type="EMBL" id="CAI9928324.1"/>
    </source>
</evidence>
<gene>
    <name evidence="2" type="ORF">HINF_LOCUS15964</name>
    <name evidence="3" type="ORF">HINF_LOCUS15969</name>
    <name evidence="4" type="ORF">HINF_LOCUS19120</name>
    <name evidence="5" type="ORF">HINF_LOCUS62199</name>
    <name evidence="6" type="ORF">HINF_LOCUS62204</name>
    <name evidence="7" type="ORF">HINF_LOCUS66608</name>
</gene>
<dbReference type="AlphaFoldDB" id="A0AA86P0T1"/>
<dbReference type="EMBL" id="CATOUU010000490">
    <property type="protein sequence ID" value="CAI9931475.1"/>
    <property type="molecule type" value="Genomic_DNA"/>
</dbReference>
<dbReference type="EMBL" id="CAXDID020000379">
    <property type="protein sequence ID" value="CAL6084439.1"/>
    <property type="molecule type" value="Genomic_DNA"/>
</dbReference>
<dbReference type="GO" id="GO:0003677">
    <property type="term" value="F:DNA binding"/>
    <property type="evidence" value="ECO:0007669"/>
    <property type="project" value="UniProtKB-KW"/>
</dbReference>
<dbReference type="EMBL" id="CAXDID020000379">
    <property type="protein sequence ID" value="CAL6084429.1"/>
    <property type="molecule type" value="Genomic_DNA"/>
</dbReference>
<evidence type="ECO:0000313" key="7">
    <source>
        <dbReference type="EMBL" id="CAL6092986.1"/>
    </source>
</evidence>
<evidence type="ECO:0000313" key="2">
    <source>
        <dbReference type="EMBL" id="CAI9928319.1"/>
    </source>
</evidence>
<dbReference type="EMBL" id="CATOUU010000391">
    <property type="protein sequence ID" value="CAI9928319.1"/>
    <property type="molecule type" value="Genomic_DNA"/>
</dbReference>
<feature type="domain" description="Myb-like" evidence="1">
    <location>
        <begin position="39"/>
        <end position="87"/>
    </location>
</feature>
<accession>A0AA86P0T1</accession>
<dbReference type="InterPro" id="IPR009057">
    <property type="entry name" value="Homeodomain-like_sf"/>
</dbReference>
<dbReference type="Gene3D" id="1.20.58.1880">
    <property type="match status" value="1"/>
</dbReference>
<dbReference type="InterPro" id="IPR001005">
    <property type="entry name" value="SANT/Myb"/>
</dbReference>
<organism evidence="3">
    <name type="scientific">Hexamita inflata</name>
    <dbReference type="NCBI Taxonomy" id="28002"/>
    <lineage>
        <taxon>Eukaryota</taxon>
        <taxon>Metamonada</taxon>
        <taxon>Diplomonadida</taxon>
        <taxon>Hexamitidae</taxon>
        <taxon>Hexamitinae</taxon>
        <taxon>Hexamita</taxon>
    </lineage>
</organism>
<keyword evidence="3" id="KW-0371">Homeobox</keyword>
<evidence type="ECO:0000259" key="1">
    <source>
        <dbReference type="SMART" id="SM00717"/>
    </source>
</evidence>
<keyword evidence="3" id="KW-0238">DNA-binding</keyword>
<dbReference type="EMBL" id="CAXDID020000450">
    <property type="protein sequence ID" value="CAL6092986.1"/>
    <property type="molecule type" value="Genomic_DNA"/>
</dbReference>
<dbReference type="SMART" id="SM00717">
    <property type="entry name" value="SANT"/>
    <property type="match status" value="1"/>
</dbReference>
<dbReference type="SUPFAM" id="SSF46689">
    <property type="entry name" value="Homeodomain-like"/>
    <property type="match status" value="1"/>
</dbReference>
<dbReference type="Proteomes" id="UP001642409">
    <property type="component" value="Unassembled WGS sequence"/>
</dbReference>
<reference evidence="3" key="1">
    <citation type="submission" date="2023-06" db="EMBL/GenBank/DDBJ databases">
        <authorList>
            <person name="Kurt Z."/>
        </authorList>
    </citation>
    <scope>NUCLEOTIDE SEQUENCE</scope>
</reference>
<name>A0AA86P0T1_9EUKA</name>
<evidence type="ECO:0000313" key="5">
    <source>
        <dbReference type="EMBL" id="CAL6084429.1"/>
    </source>
</evidence>
<reference evidence="5 8" key="2">
    <citation type="submission" date="2024-07" db="EMBL/GenBank/DDBJ databases">
        <authorList>
            <person name="Akdeniz Z."/>
        </authorList>
    </citation>
    <scope>NUCLEOTIDE SEQUENCE [LARGE SCALE GENOMIC DNA]</scope>
</reference>
<keyword evidence="8" id="KW-1185">Reference proteome</keyword>
<proteinExistence type="predicted"/>
<sequence length="97" mass="11541">MEMDQQITDKLLENIAVVQAIHKVNHQIIDLEFQHDKAQRVRWTTEEDKLLKQSVEIVGSDLPKLESVLVSKNKKQIYFRMLYQNRTGENKREQFSE</sequence>
<evidence type="ECO:0000313" key="8">
    <source>
        <dbReference type="Proteomes" id="UP001642409"/>
    </source>
</evidence>
<evidence type="ECO:0000313" key="4">
    <source>
        <dbReference type="EMBL" id="CAI9931475.1"/>
    </source>
</evidence>